<dbReference type="Pfam" id="PF13231">
    <property type="entry name" value="PMT_2"/>
    <property type="match status" value="1"/>
</dbReference>
<organism evidence="3">
    <name type="scientific">uncultured Chloroflexia bacterium</name>
    <dbReference type="NCBI Taxonomy" id="1672391"/>
    <lineage>
        <taxon>Bacteria</taxon>
        <taxon>Bacillati</taxon>
        <taxon>Chloroflexota</taxon>
        <taxon>Chloroflexia</taxon>
        <taxon>environmental samples</taxon>
    </lineage>
</organism>
<feature type="domain" description="Glycosyltransferase RgtA/B/C/D-like" evidence="2">
    <location>
        <begin position="61"/>
        <end position="209"/>
    </location>
</feature>
<accession>A0A6J4HF03</accession>
<dbReference type="EMBL" id="CADCTR010000170">
    <property type="protein sequence ID" value="CAA9222593.1"/>
    <property type="molecule type" value="Genomic_DNA"/>
</dbReference>
<protein>
    <recommendedName>
        <fullName evidence="2">Glycosyltransferase RgtA/B/C/D-like domain-containing protein</fullName>
    </recommendedName>
</protein>
<dbReference type="NCBIfam" id="TIGR03663">
    <property type="entry name" value="flippase activity-associated protein Agl23"/>
    <property type="match status" value="1"/>
</dbReference>
<keyword evidence="1" id="KW-0472">Membrane</keyword>
<keyword evidence="1" id="KW-1133">Transmembrane helix</keyword>
<dbReference type="InterPro" id="IPR019962">
    <property type="entry name" value="CHP03663"/>
</dbReference>
<dbReference type="InterPro" id="IPR038731">
    <property type="entry name" value="RgtA/B/C-like"/>
</dbReference>
<feature type="transmembrane region" description="Helical" evidence="1">
    <location>
        <begin position="199"/>
        <end position="221"/>
    </location>
</feature>
<dbReference type="PANTHER" id="PTHR41710">
    <property type="entry name" value="GLYCOSYL TRANSFERASE, FAMILY 39"/>
    <property type="match status" value="1"/>
</dbReference>
<feature type="transmembrane region" description="Helical" evidence="1">
    <location>
        <begin position="160"/>
        <end position="193"/>
    </location>
</feature>
<evidence type="ECO:0000259" key="2">
    <source>
        <dbReference type="Pfam" id="PF13231"/>
    </source>
</evidence>
<reference evidence="3" key="1">
    <citation type="submission" date="2020-02" db="EMBL/GenBank/DDBJ databases">
        <authorList>
            <person name="Meier V. D."/>
        </authorList>
    </citation>
    <scope>NUCLEOTIDE SEQUENCE</scope>
    <source>
        <strain evidence="3">AVDCRST_MAG93</strain>
    </source>
</reference>
<name>A0A6J4HF03_9CHLR</name>
<feature type="non-terminal residue" evidence="3">
    <location>
        <position position="242"/>
    </location>
</feature>
<gene>
    <name evidence="3" type="ORF">AVDCRST_MAG93-514</name>
</gene>
<feature type="transmembrane region" description="Helical" evidence="1">
    <location>
        <begin position="109"/>
        <end position="128"/>
    </location>
</feature>
<feature type="transmembrane region" description="Helical" evidence="1">
    <location>
        <begin position="64"/>
        <end position="97"/>
    </location>
</feature>
<dbReference type="PANTHER" id="PTHR41710:SF2">
    <property type="entry name" value="GLYCOSYL TRANSFERASE FAMILY 39_83 DOMAIN-CONTAINING PROTEIN"/>
    <property type="match status" value="1"/>
</dbReference>
<feature type="transmembrane region" description="Helical" evidence="1">
    <location>
        <begin position="12"/>
        <end position="30"/>
    </location>
</feature>
<dbReference type="AlphaFoldDB" id="A0A6J4HF03"/>
<sequence length="242" mass="27357">MPARRVITFEQLAYVLIGVASVLLHLYLLGSRALHHDETLHAEYSWRLYQGHGYTHDPLLHGPFLYYWTALIYLLFGASDTTARLSAALFGMVAVMLPVLIRRELGRPAALLASSYLLISPVFLYVGRFIRHDIFAVTFELLAVIALVRYVRSERSFWHYVFAAALGLMLTTMETFYLFVLILGVYVVVVLLWEIAPKLLWWLGGYAVIAGLALKVVPLWAGAIPLVTESQALDVRHQPDNQ</sequence>
<feature type="transmembrane region" description="Helical" evidence="1">
    <location>
        <begin position="134"/>
        <end position="151"/>
    </location>
</feature>
<proteinExistence type="predicted"/>
<evidence type="ECO:0000256" key="1">
    <source>
        <dbReference type="SAM" id="Phobius"/>
    </source>
</evidence>
<evidence type="ECO:0000313" key="3">
    <source>
        <dbReference type="EMBL" id="CAA9222593.1"/>
    </source>
</evidence>
<keyword evidence="1" id="KW-0812">Transmembrane</keyword>